<accession>A0A830EFK3</accession>
<reference evidence="2" key="2">
    <citation type="submission" date="2020-09" db="EMBL/GenBank/DDBJ databases">
        <authorList>
            <person name="Sun Q."/>
            <person name="Ohkuma M."/>
        </authorList>
    </citation>
    <scope>NUCLEOTIDE SEQUENCE</scope>
    <source>
        <strain evidence="2">JCM 11219</strain>
    </source>
</reference>
<evidence type="ECO:0000313" key="3">
    <source>
        <dbReference type="Proteomes" id="UP000657075"/>
    </source>
</evidence>
<dbReference type="RefSeq" id="WP_188603510.1">
    <property type="nucleotide sequence ID" value="NZ_AP026830.1"/>
</dbReference>
<keyword evidence="4" id="KW-1185">Reference proteome</keyword>
<dbReference type="AlphaFoldDB" id="A0A830EFK3"/>
<organism evidence="2 3">
    <name type="scientific">Vulcanisaeta souniana JCM 11219</name>
    <dbReference type="NCBI Taxonomy" id="1293586"/>
    <lineage>
        <taxon>Archaea</taxon>
        <taxon>Thermoproteota</taxon>
        <taxon>Thermoprotei</taxon>
        <taxon>Thermoproteales</taxon>
        <taxon>Thermoproteaceae</taxon>
        <taxon>Vulcanisaeta</taxon>
    </lineage>
</organism>
<dbReference type="Proteomes" id="UP001060771">
    <property type="component" value="Chromosome"/>
</dbReference>
<name>A0A830EFK3_9CREN</name>
<dbReference type="EMBL" id="AP026830">
    <property type="protein sequence ID" value="BDR91043.1"/>
    <property type="molecule type" value="Genomic_DNA"/>
</dbReference>
<proteinExistence type="predicted"/>
<evidence type="ECO:0000313" key="2">
    <source>
        <dbReference type="EMBL" id="GGI80370.1"/>
    </source>
</evidence>
<dbReference type="GeneID" id="76205690"/>
<reference evidence="1" key="4">
    <citation type="journal article" date="2023" name="Microbiol. Resour. Announc.">
        <title>Complete Genome Sequence of Vulcanisaeta souniana Strain IC-059, a Hyperthermophilic Archaeon Isolated from Hot Spring Water in Japan.</title>
        <authorList>
            <person name="Kato S."/>
            <person name="Itoh T."/>
            <person name="Wu L."/>
            <person name="Ma J."/>
            <person name="Ohkuma M."/>
        </authorList>
    </citation>
    <scope>NUCLEOTIDE SEQUENCE</scope>
    <source>
        <strain evidence="1">JCM 11219</strain>
    </source>
</reference>
<gene>
    <name evidence="2" type="ORF">GCM10007112_16510</name>
    <name evidence="1" type="ORF">Vsou_01360</name>
</gene>
<evidence type="ECO:0000313" key="4">
    <source>
        <dbReference type="Proteomes" id="UP001060771"/>
    </source>
</evidence>
<dbReference type="Proteomes" id="UP000657075">
    <property type="component" value="Unassembled WGS sequence"/>
</dbReference>
<dbReference type="OrthoDB" id="28358at2157"/>
<sequence length="177" mass="19993">MSSLRSYLLGVTREYEMVLSMYRALVNIGSACDSGEYVGVIGAALVESILKRSRNLTRFFGIARDRRYKDVVYYLMYLRRGGAREFRRRVRACSGYEYTQRILREVNKYVVHLVRDGVGTRGGAVKGRDGVVMVVGFLCCVFSVFTDYIDVRVVGDDVVDRLRGLTVECNELGLGLS</sequence>
<evidence type="ECO:0000313" key="1">
    <source>
        <dbReference type="EMBL" id="BDR91043.1"/>
    </source>
</evidence>
<protein>
    <submittedName>
        <fullName evidence="2">Uncharacterized protein</fullName>
    </submittedName>
</protein>
<dbReference type="EMBL" id="BMNM01000006">
    <property type="protein sequence ID" value="GGI80370.1"/>
    <property type="molecule type" value="Genomic_DNA"/>
</dbReference>
<reference evidence="4" key="3">
    <citation type="submission" date="2022-09" db="EMBL/GenBank/DDBJ databases">
        <title>Complete genome sequence of Vulcanisaeta souniana.</title>
        <authorList>
            <person name="Kato S."/>
            <person name="Itoh T."/>
            <person name="Ohkuma M."/>
        </authorList>
    </citation>
    <scope>NUCLEOTIDE SEQUENCE [LARGE SCALE GENOMIC DNA]</scope>
    <source>
        <strain evidence="4">JCM 11219</strain>
    </source>
</reference>
<reference evidence="2" key="1">
    <citation type="journal article" date="2014" name="Int. J. Syst. Evol. Microbiol.">
        <title>Complete genome sequence of Corynebacterium casei LMG S-19264T (=DSM 44701T), isolated from a smear-ripened cheese.</title>
        <authorList>
            <consortium name="US DOE Joint Genome Institute (JGI-PGF)"/>
            <person name="Walter F."/>
            <person name="Albersmeier A."/>
            <person name="Kalinowski J."/>
            <person name="Ruckert C."/>
        </authorList>
    </citation>
    <scope>NUCLEOTIDE SEQUENCE</scope>
    <source>
        <strain evidence="2">JCM 11219</strain>
    </source>
</reference>